<gene>
    <name evidence="1" type="ORF">QE152_g32195</name>
</gene>
<proteinExistence type="predicted"/>
<organism evidence="1 2">
    <name type="scientific">Popillia japonica</name>
    <name type="common">Japanese beetle</name>
    <dbReference type="NCBI Taxonomy" id="7064"/>
    <lineage>
        <taxon>Eukaryota</taxon>
        <taxon>Metazoa</taxon>
        <taxon>Ecdysozoa</taxon>
        <taxon>Arthropoda</taxon>
        <taxon>Hexapoda</taxon>
        <taxon>Insecta</taxon>
        <taxon>Pterygota</taxon>
        <taxon>Neoptera</taxon>
        <taxon>Endopterygota</taxon>
        <taxon>Coleoptera</taxon>
        <taxon>Polyphaga</taxon>
        <taxon>Scarabaeiformia</taxon>
        <taxon>Scarabaeidae</taxon>
        <taxon>Rutelinae</taxon>
        <taxon>Popillia</taxon>
    </lineage>
</organism>
<dbReference type="AlphaFoldDB" id="A0AAW1IZQ4"/>
<reference evidence="1 2" key="1">
    <citation type="journal article" date="2024" name="BMC Genomics">
        <title>De novo assembly and annotation of Popillia japonica's genome with initial clues to its potential as an invasive pest.</title>
        <authorList>
            <person name="Cucini C."/>
            <person name="Boschi S."/>
            <person name="Funari R."/>
            <person name="Cardaioli E."/>
            <person name="Iannotti N."/>
            <person name="Marturano G."/>
            <person name="Paoli F."/>
            <person name="Bruttini M."/>
            <person name="Carapelli A."/>
            <person name="Frati F."/>
            <person name="Nardi F."/>
        </authorList>
    </citation>
    <scope>NUCLEOTIDE SEQUENCE [LARGE SCALE GENOMIC DNA]</scope>
    <source>
        <strain evidence="1">DMR45628</strain>
    </source>
</reference>
<name>A0AAW1IZQ4_POPJA</name>
<keyword evidence="2" id="KW-1185">Reference proteome</keyword>
<evidence type="ECO:0000313" key="2">
    <source>
        <dbReference type="Proteomes" id="UP001458880"/>
    </source>
</evidence>
<accession>A0AAW1IZQ4</accession>
<dbReference type="EMBL" id="JASPKY010000465">
    <property type="protein sequence ID" value="KAK9695993.1"/>
    <property type="molecule type" value="Genomic_DNA"/>
</dbReference>
<sequence length="118" mass="13335">MQIARNCAIIHEIHETKHQPPRTVLQARQYREVAACCFRKVHANSVAVLLREYSSSFSVSDLVWWNGREMVANKFTNTTDSSSVCEDHLQVTSKIKTTGLNKIAHPDNMSVVPLTINI</sequence>
<protein>
    <submittedName>
        <fullName evidence="1">Uncharacterized protein</fullName>
    </submittedName>
</protein>
<evidence type="ECO:0000313" key="1">
    <source>
        <dbReference type="EMBL" id="KAK9695993.1"/>
    </source>
</evidence>
<dbReference type="Proteomes" id="UP001458880">
    <property type="component" value="Unassembled WGS sequence"/>
</dbReference>
<comment type="caution">
    <text evidence="1">The sequence shown here is derived from an EMBL/GenBank/DDBJ whole genome shotgun (WGS) entry which is preliminary data.</text>
</comment>